<evidence type="ECO:0000256" key="4">
    <source>
        <dbReference type="ARBA" id="ARBA00023136"/>
    </source>
</evidence>
<gene>
    <name evidence="6" type="ORF">GWI33_012784</name>
</gene>
<evidence type="ECO:0000313" key="6">
    <source>
        <dbReference type="EMBL" id="KAF7274566.1"/>
    </source>
</evidence>
<comment type="caution">
    <text evidence="6">The sequence shown here is derived from an EMBL/GenBank/DDBJ whole genome shotgun (WGS) entry which is preliminary data.</text>
</comment>
<dbReference type="InterPro" id="IPR036259">
    <property type="entry name" value="MFS_trans_sf"/>
</dbReference>
<feature type="transmembrane region" description="Helical" evidence="5">
    <location>
        <begin position="39"/>
        <end position="59"/>
    </location>
</feature>
<keyword evidence="2 5" id="KW-0812">Transmembrane</keyword>
<proteinExistence type="predicted"/>
<feature type="transmembrane region" description="Helical" evidence="5">
    <location>
        <begin position="79"/>
        <end position="100"/>
    </location>
</feature>
<organism evidence="6 7">
    <name type="scientific">Rhynchophorus ferrugineus</name>
    <name type="common">Red palm weevil</name>
    <name type="synonym">Curculio ferrugineus</name>
    <dbReference type="NCBI Taxonomy" id="354439"/>
    <lineage>
        <taxon>Eukaryota</taxon>
        <taxon>Metazoa</taxon>
        <taxon>Ecdysozoa</taxon>
        <taxon>Arthropoda</taxon>
        <taxon>Hexapoda</taxon>
        <taxon>Insecta</taxon>
        <taxon>Pterygota</taxon>
        <taxon>Neoptera</taxon>
        <taxon>Endopterygota</taxon>
        <taxon>Coleoptera</taxon>
        <taxon>Polyphaga</taxon>
        <taxon>Cucujiformia</taxon>
        <taxon>Curculionidae</taxon>
        <taxon>Dryophthorinae</taxon>
        <taxon>Rhynchophorus</taxon>
    </lineage>
</organism>
<name>A0A834I8D2_RHYFE</name>
<protein>
    <submittedName>
        <fullName evidence="6">Uncharacterized protein</fullName>
    </submittedName>
</protein>
<accession>A0A834I8D2</accession>
<sequence>MLWAILCYLNPDAHPFISDKENTYLAEHINNISSKEKVIPWRAILTSAPIWALVIAQIGHDWEFFTMVTDLPKYMKDMLHFNVTQNGIWSSLPYILMWIISMSSG</sequence>
<dbReference type="InterPro" id="IPR050382">
    <property type="entry name" value="MFS_Na/Anion_cotransporter"/>
</dbReference>
<reference evidence="6" key="1">
    <citation type="submission" date="2020-08" db="EMBL/GenBank/DDBJ databases">
        <title>Genome sequencing and assembly of the red palm weevil Rhynchophorus ferrugineus.</title>
        <authorList>
            <person name="Dias G.B."/>
            <person name="Bergman C.M."/>
            <person name="Manee M."/>
        </authorList>
    </citation>
    <scope>NUCLEOTIDE SEQUENCE</scope>
    <source>
        <strain evidence="6">AA-2017</strain>
        <tissue evidence="6">Whole larva</tissue>
    </source>
</reference>
<evidence type="ECO:0000256" key="5">
    <source>
        <dbReference type="SAM" id="Phobius"/>
    </source>
</evidence>
<dbReference type="PANTHER" id="PTHR11662:SF415">
    <property type="entry name" value="AT30085P-RELATED"/>
    <property type="match status" value="1"/>
</dbReference>
<dbReference type="GO" id="GO:0006820">
    <property type="term" value="P:monoatomic anion transport"/>
    <property type="evidence" value="ECO:0007669"/>
    <property type="project" value="TreeGrafter"/>
</dbReference>
<keyword evidence="4 5" id="KW-0472">Membrane</keyword>
<dbReference type="GO" id="GO:0022857">
    <property type="term" value="F:transmembrane transporter activity"/>
    <property type="evidence" value="ECO:0007669"/>
    <property type="project" value="TreeGrafter"/>
</dbReference>
<evidence type="ECO:0000256" key="2">
    <source>
        <dbReference type="ARBA" id="ARBA00022692"/>
    </source>
</evidence>
<keyword evidence="3 5" id="KW-1133">Transmembrane helix</keyword>
<dbReference type="SUPFAM" id="SSF103473">
    <property type="entry name" value="MFS general substrate transporter"/>
    <property type="match status" value="1"/>
</dbReference>
<dbReference type="GO" id="GO:0016020">
    <property type="term" value="C:membrane"/>
    <property type="evidence" value="ECO:0007669"/>
    <property type="project" value="UniProtKB-SubCell"/>
</dbReference>
<evidence type="ECO:0000256" key="1">
    <source>
        <dbReference type="ARBA" id="ARBA00004141"/>
    </source>
</evidence>
<keyword evidence="7" id="KW-1185">Reference proteome</keyword>
<dbReference type="OrthoDB" id="2985014at2759"/>
<evidence type="ECO:0000256" key="3">
    <source>
        <dbReference type="ARBA" id="ARBA00022989"/>
    </source>
</evidence>
<evidence type="ECO:0000313" key="7">
    <source>
        <dbReference type="Proteomes" id="UP000625711"/>
    </source>
</evidence>
<dbReference type="EMBL" id="JAACXV010012572">
    <property type="protein sequence ID" value="KAF7274566.1"/>
    <property type="molecule type" value="Genomic_DNA"/>
</dbReference>
<dbReference type="AlphaFoldDB" id="A0A834I8D2"/>
<dbReference type="Proteomes" id="UP000625711">
    <property type="component" value="Unassembled WGS sequence"/>
</dbReference>
<dbReference type="PANTHER" id="PTHR11662">
    <property type="entry name" value="SOLUTE CARRIER FAMILY 17"/>
    <property type="match status" value="1"/>
</dbReference>
<comment type="subcellular location">
    <subcellularLocation>
        <location evidence="1">Membrane</location>
        <topology evidence="1">Multi-pass membrane protein</topology>
    </subcellularLocation>
</comment>